<sequence>MKAYLISIGDELLIGQTINTNVAYIGNALSDINIEVIESSVVGDNLDSILSELSKAASIADLIVITGGLGPTHDDITRSAIVKYFNTELVRNNEVLEDINQFFAKRGRTVTELNASQALVPKIATPIRNKRGTAPGMWIEQKGKIYIVMPGVPFEMKGMMEDFVIPKLSEMTKGNGVVIKKLILQTTGIPESNLFERLGNLDELLQGAQMAFLPSQYGVKLRITVKEKDETLALNRLNEIEQKIRTKVGRYIYARGNETLEEVIGRILADRGLTIAIAESCTGGEVCSRITNVSGSSKYFERGIVTYSNASKVELLKVNEDTLAEFGAVSREVAMQMAEGVRAASGTDIGISTTGILGPTGATTNKPVGLVYIGYCDDKVCTAKKFLFGDDRILNKQRATQAALEMLRRQLLGISDEE</sequence>
<name>I0AJ82_IGNAJ</name>
<dbReference type="PIRSF" id="PIRSF006728">
    <property type="entry name" value="CinA"/>
    <property type="match status" value="1"/>
</dbReference>
<evidence type="ECO:0000259" key="2">
    <source>
        <dbReference type="SMART" id="SM00852"/>
    </source>
</evidence>
<dbReference type="PATRIC" id="fig|945713.3.peg.1328"/>
<evidence type="ECO:0000313" key="3">
    <source>
        <dbReference type="EMBL" id="AFH49039.1"/>
    </source>
</evidence>
<organism evidence="3 4">
    <name type="scientific">Ignavibacterium album (strain DSM 19864 / JCM 16511 / NBRC 101810 / Mat9-16)</name>
    <dbReference type="NCBI Taxonomy" id="945713"/>
    <lineage>
        <taxon>Bacteria</taxon>
        <taxon>Pseudomonadati</taxon>
        <taxon>Ignavibacteriota</taxon>
        <taxon>Ignavibacteria</taxon>
        <taxon>Ignavibacteriales</taxon>
        <taxon>Ignavibacteriaceae</taxon>
        <taxon>Ignavibacterium</taxon>
    </lineage>
</organism>
<dbReference type="Pfam" id="PF02464">
    <property type="entry name" value="CinA"/>
    <property type="match status" value="1"/>
</dbReference>
<dbReference type="InterPro" id="IPR036425">
    <property type="entry name" value="MoaB/Mog-like_dom_sf"/>
</dbReference>
<dbReference type="SUPFAM" id="SSF53218">
    <property type="entry name" value="Molybdenum cofactor biosynthesis proteins"/>
    <property type="match status" value="1"/>
</dbReference>
<dbReference type="PANTHER" id="PTHR13939">
    <property type="entry name" value="NICOTINAMIDE-NUCLEOTIDE AMIDOHYDROLASE PNCC"/>
    <property type="match status" value="1"/>
</dbReference>
<dbReference type="InterPro" id="IPR041424">
    <property type="entry name" value="CinA_KH"/>
</dbReference>
<dbReference type="InterPro" id="IPR001453">
    <property type="entry name" value="MoaB/Mog_dom"/>
</dbReference>
<dbReference type="CDD" id="cd00885">
    <property type="entry name" value="cinA"/>
    <property type="match status" value="1"/>
</dbReference>
<dbReference type="Pfam" id="PF00994">
    <property type="entry name" value="MoCF_biosynth"/>
    <property type="match status" value="1"/>
</dbReference>
<dbReference type="Gene3D" id="3.90.950.20">
    <property type="entry name" value="CinA-like"/>
    <property type="match status" value="1"/>
</dbReference>
<gene>
    <name evidence="3" type="primary">cinA</name>
    <name evidence="3" type="ordered locus">IALB_1329</name>
</gene>
<dbReference type="STRING" id="945713.IALB_1329"/>
<dbReference type="EMBL" id="CP003418">
    <property type="protein sequence ID" value="AFH49039.1"/>
    <property type="molecule type" value="Genomic_DNA"/>
</dbReference>
<dbReference type="SMART" id="SM00852">
    <property type="entry name" value="MoCF_biosynth"/>
    <property type="match status" value="1"/>
</dbReference>
<dbReference type="HAMAP" id="MF_00226_B">
    <property type="entry name" value="CinA_B"/>
    <property type="match status" value="1"/>
</dbReference>
<dbReference type="Pfam" id="PF18146">
    <property type="entry name" value="CinA_KH"/>
    <property type="match status" value="1"/>
</dbReference>
<dbReference type="NCBIfam" id="TIGR00177">
    <property type="entry name" value="molyb_syn"/>
    <property type="match status" value="1"/>
</dbReference>
<dbReference type="InterPro" id="IPR008135">
    <property type="entry name" value="Competence-induced_CinA"/>
</dbReference>
<dbReference type="InterPro" id="IPR036653">
    <property type="entry name" value="CinA-like_C"/>
</dbReference>
<dbReference type="eggNOG" id="COG1546">
    <property type="taxonomic scope" value="Bacteria"/>
</dbReference>
<keyword evidence="4" id="KW-1185">Reference proteome</keyword>
<dbReference type="SUPFAM" id="SSF142433">
    <property type="entry name" value="CinA-like"/>
    <property type="match status" value="1"/>
</dbReference>
<accession>I0AJ82</accession>
<evidence type="ECO:0000256" key="1">
    <source>
        <dbReference type="HAMAP-Rule" id="MF_00226"/>
    </source>
</evidence>
<protein>
    <recommendedName>
        <fullName evidence="1">CinA-like protein</fullName>
    </recommendedName>
</protein>
<dbReference type="Proteomes" id="UP000007394">
    <property type="component" value="Chromosome"/>
</dbReference>
<dbReference type="Gene3D" id="3.40.980.10">
    <property type="entry name" value="MoaB/Mog-like domain"/>
    <property type="match status" value="1"/>
</dbReference>
<evidence type="ECO:0000313" key="4">
    <source>
        <dbReference type="Proteomes" id="UP000007394"/>
    </source>
</evidence>
<dbReference type="InterPro" id="IPR008136">
    <property type="entry name" value="CinA_C"/>
</dbReference>
<dbReference type="RefSeq" id="WP_014560194.1">
    <property type="nucleotide sequence ID" value="NC_017464.1"/>
</dbReference>
<dbReference type="HOGENOM" id="CLU_030805_9_3_10"/>
<dbReference type="NCBIfam" id="TIGR00199">
    <property type="entry name" value="PncC_domain"/>
    <property type="match status" value="1"/>
</dbReference>
<dbReference type="KEGG" id="ial:IALB_1329"/>
<comment type="similarity">
    <text evidence="1">Belongs to the CinA family.</text>
</comment>
<dbReference type="OrthoDB" id="9801454at2"/>
<dbReference type="AlphaFoldDB" id="I0AJ82"/>
<dbReference type="InterPro" id="IPR050101">
    <property type="entry name" value="CinA"/>
</dbReference>
<feature type="domain" description="MoaB/Mog" evidence="2">
    <location>
        <begin position="4"/>
        <end position="170"/>
    </location>
</feature>
<reference evidence="3 4" key="1">
    <citation type="journal article" date="2012" name="Front. Microbiol.">
        <title>Complete genome of Ignavibacterium album, a metabolically versatile, flagellated, facultative anaerobe from the phylum Chlorobi.</title>
        <authorList>
            <person name="Liu Z."/>
            <person name="Frigaard N.-U."/>
            <person name="Vogl K."/>
            <person name="Iino T."/>
            <person name="Ohkuma M."/>
            <person name="Overmann J."/>
            <person name="Bryant D.A."/>
        </authorList>
    </citation>
    <scope>NUCLEOTIDE SEQUENCE [LARGE SCALE GENOMIC DNA]</scope>
    <source>
        <strain evidence="4">DSM 19864 / JCM 16511 / NBRC 101810 / Mat9-16</strain>
    </source>
</reference>
<dbReference type="PANTHER" id="PTHR13939:SF0">
    <property type="entry name" value="NMN AMIDOHYDROLASE-LIKE PROTEIN YFAY"/>
    <property type="match status" value="1"/>
</dbReference>
<proteinExistence type="inferred from homology"/>
<dbReference type="NCBIfam" id="TIGR00200">
    <property type="entry name" value="cinA_nterm"/>
    <property type="match status" value="1"/>
</dbReference>
<dbReference type="Gene3D" id="3.30.70.2860">
    <property type="match status" value="1"/>
</dbReference>
<dbReference type="NCBIfam" id="NF001813">
    <property type="entry name" value="PRK00549.1"/>
    <property type="match status" value="1"/>
</dbReference>
<dbReference type="eggNOG" id="COG1058">
    <property type="taxonomic scope" value="Bacteria"/>
</dbReference>